<accession>A0A1M6LF56</accession>
<evidence type="ECO:0000313" key="3">
    <source>
        <dbReference type="Proteomes" id="UP000184543"/>
    </source>
</evidence>
<dbReference type="Pfam" id="PF09423">
    <property type="entry name" value="PhoD"/>
    <property type="match status" value="1"/>
</dbReference>
<dbReference type="EMBL" id="FQYU01000007">
    <property type="protein sequence ID" value="SHJ69861.1"/>
    <property type="molecule type" value="Genomic_DNA"/>
</dbReference>
<dbReference type="Proteomes" id="UP000184543">
    <property type="component" value="Unassembled WGS sequence"/>
</dbReference>
<dbReference type="AlphaFoldDB" id="A0A1M6LF56"/>
<name>A0A1M6LF56_9FLAO</name>
<gene>
    <name evidence="2" type="ORF">SAMN04488513_107139</name>
</gene>
<keyword evidence="3" id="KW-1185">Reference proteome</keyword>
<reference evidence="3" key="1">
    <citation type="submission" date="2016-11" db="EMBL/GenBank/DDBJ databases">
        <authorList>
            <person name="Varghese N."/>
            <person name="Submissions S."/>
        </authorList>
    </citation>
    <scope>NUCLEOTIDE SEQUENCE [LARGE SCALE GENOMIC DNA]</scope>
    <source>
        <strain evidence="3">DSM 19858</strain>
    </source>
</reference>
<dbReference type="InterPro" id="IPR018946">
    <property type="entry name" value="PhoD-like_MPP"/>
</dbReference>
<dbReference type="STRING" id="192903.SAMN04488513_107139"/>
<sequence>MQNLGLAVPVLASPLNPILASNPRERTHIPPLQAEQFKTDFGKLNERVWIGSSFWAVPMEDWAIKNRRLEFSGVEKQSRLHILTYVLGEGQGDFTMAANLGLLENKGHTGGVGFALGIRDHTDPTSVKAACYFGKGISIGVNLEGDLYIDDRKETLPIGFDFDNFYLQMKGRNTGNGTRLTIEARDSIGKKAILEHTVSGDLVGLVALENKGKQKKGSAFWWADIQLSGTKVQYRPENAFGPILWAMYTLSRGQLKLTAQLPPVGTKDSQQVELQFLRNGKWIKAAKGQIDPVSFTSTFTVDDWDASEDVQYRLRYSLDKKWHSYEGVVRQEPLGRALIFGGLTCQHAMGFPYRPLVENLGKSNPDILYFSGDQLYEGNGGYPIKREPEDKAILNYLGKWYMFGWAFGEMLRNRPTICTPDDHDVYQGNLWGEGGEGISFEEWKKVRDAHGGLVQTPNFVNVVNKTQCGHMPAAYDPTPMKSDISTWYTHLVYGKVSFAIVSDRLFKSGPEMVREGEGRIDHLTEPAKPGELDADDLSFLGQRQLDFLTDWVADWKGANMKVLLSQTLFSNVGTHHGPEKQFLFGDLDSGGWPKSKRDKVIETIRKACAFHINGDQHLPFIVQYSVDEPRDGGWTFCTPAISTGYPRWGQPDSVNLPFTDRPEHGLPNTGCYRDGFGNDNYIYAVGNPTDDFDGETNRYKRAQKKASGYGIITFDTLERTIKIEAIRFLADLNTDSEANTYPGWPLTIRQSDNDGRRPIGYLPKLVMATPDQVVKVVNEDTQELVHAMRVKGNTYIPKVYEQGKYTLVIGEGGTKKEIKGIEITTDPQEVIAV</sequence>
<dbReference type="SUPFAM" id="SSF56300">
    <property type="entry name" value="Metallo-dependent phosphatases"/>
    <property type="match status" value="1"/>
</dbReference>
<organism evidence="2 3">
    <name type="scientific">Pseudozobellia thermophila</name>
    <dbReference type="NCBI Taxonomy" id="192903"/>
    <lineage>
        <taxon>Bacteria</taxon>
        <taxon>Pseudomonadati</taxon>
        <taxon>Bacteroidota</taxon>
        <taxon>Flavobacteriia</taxon>
        <taxon>Flavobacteriales</taxon>
        <taxon>Flavobacteriaceae</taxon>
        <taxon>Pseudozobellia</taxon>
    </lineage>
</organism>
<protein>
    <submittedName>
        <fullName evidence="2">PhoD-like phosphatase</fullName>
    </submittedName>
</protein>
<feature type="domain" description="PhoD-like phosphatase metallophosphatase" evidence="1">
    <location>
        <begin position="343"/>
        <end position="646"/>
    </location>
</feature>
<evidence type="ECO:0000259" key="1">
    <source>
        <dbReference type="Pfam" id="PF09423"/>
    </source>
</evidence>
<evidence type="ECO:0000313" key="2">
    <source>
        <dbReference type="EMBL" id="SHJ69861.1"/>
    </source>
</evidence>
<dbReference type="InterPro" id="IPR029052">
    <property type="entry name" value="Metallo-depent_PP-like"/>
</dbReference>
<proteinExistence type="predicted"/>
<dbReference type="InterPro" id="IPR038607">
    <property type="entry name" value="PhoD-like_sf"/>
</dbReference>
<dbReference type="Gene3D" id="3.60.21.70">
    <property type="entry name" value="PhoD-like phosphatase"/>
    <property type="match status" value="1"/>
</dbReference>